<feature type="region of interest" description="Disordered" evidence="3">
    <location>
        <begin position="118"/>
        <end position="157"/>
    </location>
</feature>
<dbReference type="GO" id="GO:0005737">
    <property type="term" value="C:cytoplasm"/>
    <property type="evidence" value="ECO:0007669"/>
    <property type="project" value="TreeGrafter"/>
</dbReference>
<dbReference type="InterPro" id="IPR001763">
    <property type="entry name" value="Rhodanese-like_dom"/>
</dbReference>
<feature type="domain" description="Rhodanese" evidence="4">
    <location>
        <begin position="259"/>
        <end position="374"/>
    </location>
</feature>
<dbReference type="PROSITE" id="PS50206">
    <property type="entry name" value="RHODANESE_3"/>
    <property type="match status" value="1"/>
</dbReference>
<dbReference type="AlphaFoldDB" id="A0A438NCU2"/>
<dbReference type="VEuPathDB" id="FungiDB:PV10_02773"/>
<comment type="caution">
    <text evidence="5">The sequence shown here is derived from an EMBL/GenBank/DDBJ whole genome shotgun (WGS) entry which is preliminary data.</text>
</comment>
<keyword evidence="1" id="KW-0808">Transferase</keyword>
<dbReference type="Pfam" id="PF00899">
    <property type="entry name" value="ThiF"/>
    <property type="match status" value="1"/>
</dbReference>
<dbReference type="Proteomes" id="UP000288859">
    <property type="component" value="Unassembled WGS sequence"/>
</dbReference>
<feature type="region of interest" description="Disordered" evidence="3">
    <location>
        <begin position="311"/>
        <end position="350"/>
    </location>
</feature>
<dbReference type="PANTHER" id="PTHR10953:SF102">
    <property type="entry name" value="ADENYLYLTRANSFERASE AND SULFURTRANSFERASE MOCS3"/>
    <property type="match status" value="1"/>
</dbReference>
<dbReference type="Gene3D" id="3.40.50.720">
    <property type="entry name" value="NAD(P)-binding Rossmann-like Domain"/>
    <property type="match status" value="1"/>
</dbReference>
<evidence type="ECO:0000256" key="1">
    <source>
        <dbReference type="ARBA" id="ARBA00022695"/>
    </source>
</evidence>
<name>A0A438NCU2_EXOME</name>
<dbReference type="InterPro" id="IPR045886">
    <property type="entry name" value="ThiF/MoeB/HesA"/>
</dbReference>
<dbReference type="GO" id="GO:0042292">
    <property type="term" value="F:URM1 activating enzyme activity"/>
    <property type="evidence" value="ECO:0007669"/>
    <property type="project" value="TreeGrafter"/>
</dbReference>
<gene>
    <name evidence="5" type="ORF">B0A52_03066</name>
</gene>
<comment type="function">
    <text evidence="2">Plays a central role in 2-thiolation of mcm(5)S(2)U at tRNA wobble positions of cytosolic tRNA(Lys), tRNA(Glu) and tRNA(Gln). Also essential during biosynthesis of the molybdenum cofactor. Acts by mediating the C-terminal thiocarboxylation of sulfur carriers urm1 and mocs2a. Its N-terminus first activates urm1 and mocs2a as acyl-adenylates (-COAMP), then the persulfide sulfur on the catalytic cysteine is transferred to urm1 and mocs2a to form thiocarboxylation (-COSH) of their C-terminus. The reaction probably involves hydrogen sulfide that is generated from the persulfide intermediate and that acts as a nucleophile towards urm1 and mocs2a. Subsequently, a transient disulfide bond is formed. Does not use thiosulfate as sulfur donor; nfs1 probably acting as a sulfur donor for thiocarboxylation reactions.</text>
</comment>
<dbReference type="GO" id="GO:0002143">
    <property type="term" value="P:tRNA wobble position uridine thiolation"/>
    <property type="evidence" value="ECO:0007669"/>
    <property type="project" value="TreeGrafter"/>
</dbReference>
<dbReference type="GO" id="GO:0004792">
    <property type="term" value="F:thiosulfate-cyanide sulfurtransferase activity"/>
    <property type="evidence" value="ECO:0007669"/>
    <property type="project" value="TreeGrafter"/>
</dbReference>
<dbReference type="InterPro" id="IPR000594">
    <property type="entry name" value="ThiF_NAD_FAD-bd"/>
</dbReference>
<evidence type="ECO:0000313" key="6">
    <source>
        <dbReference type="Proteomes" id="UP000288859"/>
    </source>
</evidence>
<dbReference type="EMBL" id="NAJM01000008">
    <property type="protein sequence ID" value="RVX73424.1"/>
    <property type="molecule type" value="Genomic_DNA"/>
</dbReference>
<dbReference type="Gene3D" id="3.40.250.10">
    <property type="entry name" value="Rhodanese-like domain"/>
    <property type="match status" value="1"/>
</dbReference>
<dbReference type="SMART" id="SM00450">
    <property type="entry name" value="RHOD"/>
    <property type="match status" value="1"/>
</dbReference>
<reference evidence="5 6" key="1">
    <citation type="submission" date="2017-03" db="EMBL/GenBank/DDBJ databases">
        <title>Genomes of endolithic fungi from Antarctica.</title>
        <authorList>
            <person name="Coleine C."/>
            <person name="Masonjones S."/>
            <person name="Stajich J.E."/>
        </authorList>
    </citation>
    <scope>NUCLEOTIDE SEQUENCE [LARGE SCALE GENOMIC DNA]</scope>
    <source>
        <strain evidence="5 6">CCFEE 6314</strain>
    </source>
</reference>
<dbReference type="GO" id="GO:0032447">
    <property type="term" value="P:protein urmylation"/>
    <property type="evidence" value="ECO:0007669"/>
    <property type="project" value="TreeGrafter"/>
</dbReference>
<dbReference type="SUPFAM" id="SSF69572">
    <property type="entry name" value="Activating enzymes of the ubiquitin-like proteins"/>
    <property type="match status" value="1"/>
</dbReference>
<dbReference type="OrthoDB" id="10261062at2759"/>
<proteinExistence type="predicted"/>
<dbReference type="GO" id="GO:0016779">
    <property type="term" value="F:nucleotidyltransferase activity"/>
    <property type="evidence" value="ECO:0007669"/>
    <property type="project" value="UniProtKB-KW"/>
</dbReference>
<evidence type="ECO:0000256" key="3">
    <source>
        <dbReference type="SAM" id="MobiDB-lite"/>
    </source>
</evidence>
<evidence type="ECO:0000256" key="2">
    <source>
        <dbReference type="ARBA" id="ARBA00043893"/>
    </source>
</evidence>
<dbReference type="SUPFAM" id="SSF52821">
    <property type="entry name" value="Rhodanese/Cell cycle control phosphatase"/>
    <property type="match status" value="1"/>
</dbReference>
<protein>
    <recommendedName>
        <fullName evidence="4">Rhodanese domain-containing protein</fullName>
    </recommendedName>
</protein>
<feature type="compositionally biased region" description="Basic residues" evidence="3">
    <location>
        <begin position="311"/>
        <end position="322"/>
    </location>
</feature>
<sequence>MDPTPPLSRSRYQRQLLVPSLGGLSGQTNLLSSRVLIIGLGGLGCPAALYLSGAGIGTLGLMDGDTVELSNLHRQIGHCEASALNHRSKVSSLLDRCRELNSEIEYISHEMHATAGSGSAVVNGVDPALKPDTDINTTSTSKPSSPSPSPSQPQPHTMLLYNTFASDPRQQFRTITLRGRRKDCPACGDDQVLTAKGITRITADTIEQGRLDYVAFCGGVEQEVRVLKDENRIDAKMFLDLMRQETTTREEEEEEENEENEKVLVIDVREKHEVELGAKIHKSVNLPISQILRLDGEKLFEQFEREVIERRGKKKNNKKNKKSHDENDIQKNITTEKISQDHVDNDTNNPPGPALYFVCHRGNDSQIAADKFLHHIQRTRQQNPSSPNPNPDQPNLNQVNWSWIGDVKGGFTAMEKLEFNNDI</sequence>
<keyword evidence="1" id="KW-0548">Nucleotidyltransferase</keyword>
<evidence type="ECO:0000313" key="5">
    <source>
        <dbReference type="EMBL" id="RVX73424.1"/>
    </source>
</evidence>
<organism evidence="5 6">
    <name type="scientific">Exophiala mesophila</name>
    <name type="common">Black yeast-like fungus</name>
    <dbReference type="NCBI Taxonomy" id="212818"/>
    <lineage>
        <taxon>Eukaryota</taxon>
        <taxon>Fungi</taxon>
        <taxon>Dikarya</taxon>
        <taxon>Ascomycota</taxon>
        <taxon>Pezizomycotina</taxon>
        <taxon>Eurotiomycetes</taxon>
        <taxon>Chaetothyriomycetidae</taxon>
        <taxon>Chaetothyriales</taxon>
        <taxon>Herpotrichiellaceae</taxon>
        <taxon>Exophiala</taxon>
    </lineage>
</organism>
<dbReference type="InterPro" id="IPR036873">
    <property type="entry name" value="Rhodanese-like_dom_sf"/>
</dbReference>
<accession>A0A438NCU2</accession>
<feature type="region of interest" description="Disordered" evidence="3">
    <location>
        <begin position="378"/>
        <end position="398"/>
    </location>
</feature>
<dbReference type="InterPro" id="IPR035985">
    <property type="entry name" value="Ubiquitin-activating_enz"/>
</dbReference>
<dbReference type="PANTHER" id="PTHR10953">
    <property type="entry name" value="UBIQUITIN-ACTIVATING ENZYME E1"/>
    <property type="match status" value="1"/>
</dbReference>
<evidence type="ECO:0000259" key="4">
    <source>
        <dbReference type="PROSITE" id="PS50206"/>
    </source>
</evidence>